<name>A0A1H2N2P2_9ACTN</name>
<evidence type="ECO:0000256" key="1">
    <source>
        <dbReference type="SAM" id="MobiDB-lite"/>
    </source>
</evidence>
<keyword evidence="3" id="KW-1185">Reference proteome</keyword>
<gene>
    <name evidence="2" type="ORF">SAMN04488544_3097</name>
</gene>
<evidence type="ECO:0000313" key="3">
    <source>
        <dbReference type="Proteomes" id="UP000198825"/>
    </source>
</evidence>
<evidence type="ECO:0000313" key="2">
    <source>
        <dbReference type="EMBL" id="SDU99046.1"/>
    </source>
</evidence>
<dbReference type="InterPro" id="IPR014487">
    <property type="entry name" value="DUF3151"/>
</dbReference>
<proteinExistence type="predicted"/>
<accession>A0A1H2N2P2</accession>
<dbReference type="OrthoDB" id="3826919at2"/>
<feature type="region of interest" description="Disordered" evidence="1">
    <location>
        <begin position="1"/>
        <end position="21"/>
    </location>
</feature>
<dbReference type="AlphaFoldDB" id="A0A1H2N2P2"/>
<dbReference type="EMBL" id="LT629799">
    <property type="protein sequence ID" value="SDU99046.1"/>
    <property type="molecule type" value="Genomic_DNA"/>
</dbReference>
<dbReference type="PIRSF" id="PIRSF017349">
    <property type="entry name" value="UCP017349"/>
    <property type="match status" value="1"/>
</dbReference>
<sequence length="150" mass="16280">MSDRTRENLMAHGPGTPETRLATDPAAAELGESPSPEQVVETVRTHPESSLAWALLAERALAEGSDSADVQAYAYARTGYHRGLDALRRSGWRGAGPVPWEHEANRGFLRALWALSVAAGRFGETAEEERCAQFLRDSSATAYEVLARQG</sequence>
<reference evidence="3" key="1">
    <citation type="submission" date="2016-10" db="EMBL/GenBank/DDBJ databases">
        <authorList>
            <person name="Varghese N."/>
            <person name="Submissions S."/>
        </authorList>
    </citation>
    <scope>NUCLEOTIDE SEQUENCE [LARGE SCALE GENOMIC DNA]</scope>
    <source>
        <strain evidence="3">DSM 21743</strain>
    </source>
</reference>
<protein>
    <recommendedName>
        <fullName evidence="4">DUF3151 domain-containing protein</fullName>
    </recommendedName>
</protein>
<organism evidence="2 3">
    <name type="scientific">Microlunatus sagamiharensis</name>
    <dbReference type="NCBI Taxonomy" id="546874"/>
    <lineage>
        <taxon>Bacteria</taxon>
        <taxon>Bacillati</taxon>
        <taxon>Actinomycetota</taxon>
        <taxon>Actinomycetes</taxon>
        <taxon>Propionibacteriales</taxon>
        <taxon>Propionibacteriaceae</taxon>
        <taxon>Microlunatus</taxon>
    </lineage>
</organism>
<evidence type="ECO:0008006" key="4">
    <source>
        <dbReference type="Google" id="ProtNLM"/>
    </source>
</evidence>
<dbReference type="STRING" id="546874.SAMN04488544_3097"/>
<dbReference type="Proteomes" id="UP000198825">
    <property type="component" value="Chromosome I"/>
</dbReference>
<dbReference type="Pfam" id="PF11349">
    <property type="entry name" value="DUF3151"/>
    <property type="match status" value="1"/>
</dbReference>